<feature type="compositionally biased region" description="Acidic residues" evidence="2">
    <location>
        <begin position="168"/>
        <end position="180"/>
    </location>
</feature>
<comment type="caution">
    <text evidence="3">The sequence shown here is derived from an EMBL/GenBank/DDBJ whole genome shotgun (WGS) entry which is preliminary data.</text>
</comment>
<feature type="region of interest" description="Disordered" evidence="2">
    <location>
        <begin position="532"/>
        <end position="556"/>
    </location>
</feature>
<feature type="region of interest" description="Disordered" evidence="2">
    <location>
        <begin position="1"/>
        <end position="211"/>
    </location>
</feature>
<name>K2SQA3_MACPH</name>
<dbReference type="HOGENOM" id="CLU_319845_0_0_1"/>
<dbReference type="InParanoid" id="K2SQA3"/>
<organism evidence="3 4">
    <name type="scientific">Macrophomina phaseolina (strain MS6)</name>
    <name type="common">Charcoal rot fungus</name>
    <dbReference type="NCBI Taxonomy" id="1126212"/>
    <lineage>
        <taxon>Eukaryota</taxon>
        <taxon>Fungi</taxon>
        <taxon>Dikarya</taxon>
        <taxon>Ascomycota</taxon>
        <taxon>Pezizomycotina</taxon>
        <taxon>Dothideomycetes</taxon>
        <taxon>Dothideomycetes incertae sedis</taxon>
        <taxon>Botryosphaeriales</taxon>
        <taxon>Botryosphaeriaceae</taxon>
        <taxon>Macrophomina</taxon>
    </lineage>
</organism>
<feature type="region of interest" description="Disordered" evidence="2">
    <location>
        <begin position="681"/>
        <end position="702"/>
    </location>
</feature>
<keyword evidence="1" id="KW-0175">Coiled coil</keyword>
<gene>
    <name evidence="3" type="ORF">MPH_03906</name>
</gene>
<feature type="compositionally biased region" description="Basic and acidic residues" evidence="2">
    <location>
        <begin position="534"/>
        <end position="549"/>
    </location>
</feature>
<feature type="compositionally biased region" description="Basic and acidic residues" evidence="2">
    <location>
        <begin position="681"/>
        <end position="698"/>
    </location>
</feature>
<dbReference type="EMBL" id="AHHD01000170">
    <property type="protein sequence ID" value="EKG18890.1"/>
    <property type="molecule type" value="Genomic_DNA"/>
</dbReference>
<feature type="compositionally biased region" description="Acidic residues" evidence="2">
    <location>
        <begin position="119"/>
        <end position="138"/>
    </location>
</feature>
<proteinExistence type="predicted"/>
<protein>
    <submittedName>
        <fullName evidence="3">Uncharacterized protein</fullName>
    </submittedName>
</protein>
<feature type="compositionally biased region" description="Basic and acidic residues" evidence="2">
    <location>
        <begin position="389"/>
        <end position="401"/>
    </location>
</feature>
<dbReference type="OrthoDB" id="3911405at2759"/>
<evidence type="ECO:0000313" key="3">
    <source>
        <dbReference type="EMBL" id="EKG18890.1"/>
    </source>
</evidence>
<dbReference type="VEuPathDB" id="FungiDB:MPH_03906"/>
<feature type="compositionally biased region" description="Basic and acidic residues" evidence="2">
    <location>
        <begin position="198"/>
        <end position="207"/>
    </location>
</feature>
<feature type="compositionally biased region" description="Low complexity" evidence="2">
    <location>
        <begin position="183"/>
        <end position="195"/>
    </location>
</feature>
<feature type="compositionally biased region" description="Basic and acidic residues" evidence="2">
    <location>
        <begin position="410"/>
        <end position="437"/>
    </location>
</feature>
<feature type="compositionally biased region" description="Gly residues" evidence="2">
    <location>
        <begin position="46"/>
        <end position="56"/>
    </location>
</feature>
<feature type="compositionally biased region" description="Basic and acidic residues" evidence="2">
    <location>
        <begin position="327"/>
        <end position="346"/>
    </location>
</feature>
<reference evidence="3 4" key="1">
    <citation type="journal article" date="2012" name="BMC Genomics">
        <title>Tools to kill: Genome of one of the most destructive plant pathogenic fungi Macrophomina phaseolina.</title>
        <authorList>
            <person name="Islam M.S."/>
            <person name="Haque M.S."/>
            <person name="Islam M.M."/>
            <person name="Emdad E.M."/>
            <person name="Halim A."/>
            <person name="Hossen Q.M.M."/>
            <person name="Hossain M.Z."/>
            <person name="Ahmed B."/>
            <person name="Rahim S."/>
            <person name="Rahman M.S."/>
            <person name="Alam M.M."/>
            <person name="Hou S."/>
            <person name="Wan X."/>
            <person name="Saito J.A."/>
            <person name="Alam M."/>
        </authorList>
    </citation>
    <scope>NUCLEOTIDE SEQUENCE [LARGE SCALE GENOMIC DNA]</scope>
    <source>
        <strain evidence="3 4">MS6</strain>
    </source>
</reference>
<dbReference type="STRING" id="1126212.K2SQA3"/>
<accession>K2SQA3</accession>
<dbReference type="Proteomes" id="UP000007129">
    <property type="component" value="Unassembled WGS sequence"/>
</dbReference>
<feature type="compositionally biased region" description="Polar residues" evidence="2">
    <location>
        <begin position="1"/>
        <end position="11"/>
    </location>
</feature>
<evidence type="ECO:0000313" key="4">
    <source>
        <dbReference type="Proteomes" id="UP000007129"/>
    </source>
</evidence>
<evidence type="ECO:0000256" key="1">
    <source>
        <dbReference type="SAM" id="Coils"/>
    </source>
</evidence>
<feature type="coiled-coil region" evidence="1">
    <location>
        <begin position="829"/>
        <end position="903"/>
    </location>
</feature>
<sequence length="937" mass="103603">MSITASPTDDTASPGRPPSDREIDETVLPAESEDTAYSIDLDALLLGGGSKNGDGGDLTLDDDTEPFDTVRSEDIDGPSDFTQNMEFWMRARLPQGSGGKKRSASANTAASRRAREGEEVVEEEEEEEEEEEDGEEQDVNNTLPLAPAPLRPSAPPSFDSRDHVSDSEGGEEDDDDDDDEGRGAAAAGSEHGSYEYTQSDHGEDTREMAAAAMQDLHGYIISDEDTFMLPRGSRRGSSTIGDDDERGSRQGSIDEQIDILSSMDDVNEEEYRSVSASPAPRQDERKRDTSAPSRASWLQPTVEDHEDTPPPLSNRPSPRGGGGARAPEVRIEDYEDHLRKMNEAARKSAALDVRDSASDSRTTPSSSKNDADADTDADPDDLRAQLNRLRNELARQKDDSASRISNLEQQLHRAHAERDEARSNEQRRVRDLTARHDDRARDLDDHWQRRLAAQQARAEHDAQEQASAFALVRSSFDARLAASETALLARLAQKDAELDTARTAHAQELEQLRAGHDARVASLEARVGDLQAARADRRSGGGDDQHLGGRDSSLPVTVEQTLAQQKADARIAELEARLAAAQAHLEAARAEQSLSSSFTYSDAGKGLGGRVGGNSTKHHHQAEDELLERSRRQVEDLETNLELLREQLGFARREMEGLRRDADAARESARVMRDELREAQARAAEGERRAGGLERAREEDGEMAEAARRDVVRMLENARREADAERARARELEKLVERMKGEKDGVRKRAEEAVRVAGTRLNGERIEKAGLKRALEGLKAEVEELRGTVEARKKGFEDVEGREGGAAFERMGNEHTDTFSSPDSRSSELESLRRALREAGLAAKDAQADARKARAEMAALKEDFESVNRAMDERVVQLLRTREKEWRQKVEALEKEKKALGRALLHEWGREEVGECEPQAYRYKFVKKGGAGEKGKV</sequence>
<feature type="coiled-coil region" evidence="1">
    <location>
        <begin position="564"/>
        <end position="591"/>
    </location>
</feature>
<feature type="region of interest" description="Disordered" evidence="2">
    <location>
        <begin position="223"/>
        <end position="437"/>
    </location>
</feature>
<feature type="compositionally biased region" description="Polar residues" evidence="2">
    <location>
        <begin position="290"/>
        <end position="299"/>
    </location>
</feature>
<dbReference type="AlphaFoldDB" id="K2SQA3"/>
<feature type="compositionally biased region" description="Pro residues" evidence="2">
    <location>
        <begin position="146"/>
        <end position="155"/>
    </location>
</feature>
<feature type="region of interest" description="Disordered" evidence="2">
    <location>
        <begin position="796"/>
        <end position="828"/>
    </location>
</feature>
<evidence type="ECO:0000256" key="2">
    <source>
        <dbReference type="SAM" id="MobiDB-lite"/>
    </source>
</evidence>
<dbReference type="eggNOG" id="ENOG502SWW9">
    <property type="taxonomic scope" value="Eukaryota"/>
</dbReference>